<dbReference type="PANTHER" id="PTHR24321:SF8">
    <property type="entry name" value="ESTRADIOL 17-BETA-DEHYDROGENASE 8-RELATED"/>
    <property type="match status" value="1"/>
</dbReference>
<evidence type="ECO:0000256" key="2">
    <source>
        <dbReference type="ARBA" id="ARBA00023002"/>
    </source>
</evidence>
<protein>
    <recommendedName>
        <fullName evidence="4">Ketoreductase domain-containing protein</fullName>
    </recommendedName>
</protein>
<reference evidence="5 6" key="1">
    <citation type="journal article" date="2016" name="Nat. Commun.">
        <title>Thousands of microbial genomes shed light on interconnected biogeochemical processes in an aquifer system.</title>
        <authorList>
            <person name="Anantharaman K."/>
            <person name="Brown C.T."/>
            <person name="Hug L.A."/>
            <person name="Sharon I."/>
            <person name="Castelle C.J."/>
            <person name="Probst A.J."/>
            <person name="Thomas B.C."/>
            <person name="Singh A."/>
            <person name="Wilkins M.J."/>
            <person name="Karaoz U."/>
            <person name="Brodie E.L."/>
            <person name="Williams K.H."/>
            <person name="Hubbard S.S."/>
            <person name="Banfield J.F."/>
        </authorList>
    </citation>
    <scope>NUCLEOTIDE SEQUENCE [LARGE SCALE GENOMIC DNA]</scope>
</reference>
<name>A0A1F5NC51_9BACT</name>
<dbReference type="SUPFAM" id="SSF51735">
    <property type="entry name" value="NAD(P)-binding Rossmann-fold domains"/>
    <property type="match status" value="1"/>
</dbReference>
<evidence type="ECO:0000313" key="6">
    <source>
        <dbReference type="Proteomes" id="UP000176547"/>
    </source>
</evidence>
<organism evidence="5 6">
    <name type="scientific">Candidatus Doudnabacteria bacterium RIFCSPHIGHO2_01_52_17</name>
    <dbReference type="NCBI Taxonomy" id="1817820"/>
    <lineage>
        <taxon>Bacteria</taxon>
        <taxon>Candidatus Doudnaibacteriota</taxon>
    </lineage>
</organism>
<dbReference type="Pfam" id="PF13561">
    <property type="entry name" value="adh_short_C2"/>
    <property type="match status" value="1"/>
</dbReference>
<gene>
    <name evidence="5" type="ORF">A3K06_03080</name>
</gene>
<dbReference type="PRINTS" id="PR00080">
    <property type="entry name" value="SDRFAMILY"/>
</dbReference>
<keyword evidence="3" id="KW-0520">NAD</keyword>
<evidence type="ECO:0000256" key="1">
    <source>
        <dbReference type="ARBA" id="ARBA00006484"/>
    </source>
</evidence>
<dbReference type="PRINTS" id="PR00081">
    <property type="entry name" value="GDHRDH"/>
</dbReference>
<dbReference type="Gene3D" id="3.40.50.720">
    <property type="entry name" value="NAD(P)-binding Rossmann-like Domain"/>
    <property type="match status" value="1"/>
</dbReference>
<sequence length="269" mass="28859">MNLGLDGKVVLITGASGGIGAAAAKAFSEEGAKVVIHYGRNEKAAADLRKKMFAESIIVSADMSSEESVNALFAQAVEKLGRVDIVVSNAGIFPSADLPIDEMPASRFDEVIATNLRGTWLTAREFFRHLRQTKPSAASLVFVSSTAAVFGEAGHSEYAASKAAIIGLMKSLKNEMTRIVPKGRVNAVAPGWTWTPMTEEFKSDDAAVKKSLQTRALRRIGRPEEVARQILLLTSDEVSGYVTGQCVEVSGGMEGRVLWEKDEIDPSQA</sequence>
<evidence type="ECO:0000256" key="3">
    <source>
        <dbReference type="ARBA" id="ARBA00023027"/>
    </source>
</evidence>
<dbReference type="FunFam" id="3.40.50.720:FF:000084">
    <property type="entry name" value="Short-chain dehydrogenase reductase"/>
    <property type="match status" value="1"/>
</dbReference>
<evidence type="ECO:0000313" key="5">
    <source>
        <dbReference type="EMBL" id="OGE75247.1"/>
    </source>
</evidence>
<dbReference type="EMBL" id="MFEG01000032">
    <property type="protein sequence ID" value="OGE75247.1"/>
    <property type="molecule type" value="Genomic_DNA"/>
</dbReference>
<dbReference type="PANTHER" id="PTHR24321">
    <property type="entry name" value="DEHYDROGENASES, SHORT CHAIN"/>
    <property type="match status" value="1"/>
</dbReference>
<dbReference type="Proteomes" id="UP000176547">
    <property type="component" value="Unassembled WGS sequence"/>
</dbReference>
<dbReference type="SMART" id="SM00822">
    <property type="entry name" value="PKS_KR"/>
    <property type="match status" value="1"/>
</dbReference>
<feature type="domain" description="Ketoreductase" evidence="4">
    <location>
        <begin position="8"/>
        <end position="194"/>
    </location>
</feature>
<dbReference type="AlphaFoldDB" id="A0A1F5NC51"/>
<accession>A0A1F5NC51</accession>
<proteinExistence type="inferred from homology"/>
<dbReference type="InterPro" id="IPR002347">
    <property type="entry name" value="SDR_fam"/>
</dbReference>
<comment type="similarity">
    <text evidence="1">Belongs to the short-chain dehydrogenases/reductases (SDR) family.</text>
</comment>
<keyword evidence="2" id="KW-0560">Oxidoreductase</keyword>
<dbReference type="GO" id="GO:0016491">
    <property type="term" value="F:oxidoreductase activity"/>
    <property type="evidence" value="ECO:0007669"/>
    <property type="project" value="UniProtKB-KW"/>
</dbReference>
<dbReference type="InterPro" id="IPR057326">
    <property type="entry name" value="KR_dom"/>
</dbReference>
<dbReference type="InterPro" id="IPR036291">
    <property type="entry name" value="NAD(P)-bd_dom_sf"/>
</dbReference>
<evidence type="ECO:0000259" key="4">
    <source>
        <dbReference type="SMART" id="SM00822"/>
    </source>
</evidence>
<comment type="caution">
    <text evidence="5">The sequence shown here is derived from an EMBL/GenBank/DDBJ whole genome shotgun (WGS) entry which is preliminary data.</text>
</comment>